<protein>
    <submittedName>
        <fullName evidence="2">Uncharacterized protein</fullName>
    </submittedName>
</protein>
<proteinExistence type="predicted"/>
<gene>
    <name evidence="2" type="ORF">Slati_0021600</name>
</gene>
<evidence type="ECO:0000256" key="1">
    <source>
        <dbReference type="SAM" id="MobiDB-lite"/>
    </source>
</evidence>
<feature type="region of interest" description="Disordered" evidence="1">
    <location>
        <begin position="1"/>
        <end position="35"/>
    </location>
</feature>
<dbReference type="AlphaFoldDB" id="A0AAW2Y6M1"/>
<dbReference type="EMBL" id="JACGWN010000001">
    <property type="protein sequence ID" value="KAL0461340.1"/>
    <property type="molecule type" value="Genomic_DNA"/>
</dbReference>
<accession>A0AAW2Y6M1</accession>
<comment type="caution">
    <text evidence="2">The sequence shown here is derived from an EMBL/GenBank/DDBJ whole genome shotgun (WGS) entry which is preliminary data.</text>
</comment>
<reference evidence="2" key="2">
    <citation type="journal article" date="2024" name="Plant">
        <title>Genomic evolution and insights into agronomic trait innovations of Sesamum species.</title>
        <authorList>
            <person name="Miao H."/>
            <person name="Wang L."/>
            <person name="Qu L."/>
            <person name="Liu H."/>
            <person name="Sun Y."/>
            <person name="Le M."/>
            <person name="Wang Q."/>
            <person name="Wei S."/>
            <person name="Zheng Y."/>
            <person name="Lin W."/>
            <person name="Duan Y."/>
            <person name="Cao H."/>
            <person name="Xiong S."/>
            <person name="Wang X."/>
            <person name="Wei L."/>
            <person name="Li C."/>
            <person name="Ma Q."/>
            <person name="Ju M."/>
            <person name="Zhao R."/>
            <person name="Li G."/>
            <person name="Mu C."/>
            <person name="Tian Q."/>
            <person name="Mei H."/>
            <person name="Zhang T."/>
            <person name="Gao T."/>
            <person name="Zhang H."/>
        </authorList>
    </citation>
    <scope>NUCLEOTIDE SEQUENCE</scope>
    <source>
        <strain evidence="2">KEN1</strain>
    </source>
</reference>
<sequence>MGKKRAASKEKTGEKIENLPVEEEPPEMEYGGSSQAQLSQRTIMSEGMKALLEEAAERGARAAIRWMKRKENQRDEVLKLGRLKLAQKKQKHQ</sequence>
<name>A0AAW2Y6M1_9LAMI</name>
<organism evidence="2">
    <name type="scientific">Sesamum latifolium</name>
    <dbReference type="NCBI Taxonomy" id="2727402"/>
    <lineage>
        <taxon>Eukaryota</taxon>
        <taxon>Viridiplantae</taxon>
        <taxon>Streptophyta</taxon>
        <taxon>Embryophyta</taxon>
        <taxon>Tracheophyta</taxon>
        <taxon>Spermatophyta</taxon>
        <taxon>Magnoliopsida</taxon>
        <taxon>eudicotyledons</taxon>
        <taxon>Gunneridae</taxon>
        <taxon>Pentapetalae</taxon>
        <taxon>asterids</taxon>
        <taxon>lamiids</taxon>
        <taxon>Lamiales</taxon>
        <taxon>Pedaliaceae</taxon>
        <taxon>Sesamum</taxon>
    </lineage>
</organism>
<evidence type="ECO:0000313" key="2">
    <source>
        <dbReference type="EMBL" id="KAL0461340.1"/>
    </source>
</evidence>
<reference evidence="2" key="1">
    <citation type="submission" date="2020-06" db="EMBL/GenBank/DDBJ databases">
        <authorList>
            <person name="Li T."/>
            <person name="Hu X."/>
            <person name="Zhang T."/>
            <person name="Song X."/>
            <person name="Zhang H."/>
            <person name="Dai N."/>
            <person name="Sheng W."/>
            <person name="Hou X."/>
            <person name="Wei L."/>
        </authorList>
    </citation>
    <scope>NUCLEOTIDE SEQUENCE</scope>
    <source>
        <strain evidence="2">KEN1</strain>
        <tissue evidence="2">Leaf</tissue>
    </source>
</reference>
<feature type="compositionally biased region" description="Basic and acidic residues" evidence="1">
    <location>
        <begin position="7"/>
        <end position="17"/>
    </location>
</feature>